<dbReference type="Proteomes" id="UP001163823">
    <property type="component" value="Chromosome 2"/>
</dbReference>
<dbReference type="InterPro" id="IPR011990">
    <property type="entry name" value="TPR-like_helical_dom_sf"/>
</dbReference>
<dbReference type="AlphaFoldDB" id="A0AAD7VJZ8"/>
<dbReference type="NCBIfam" id="TIGR00756">
    <property type="entry name" value="PPR"/>
    <property type="match status" value="4"/>
</dbReference>
<reference evidence="3" key="1">
    <citation type="journal article" date="2023" name="Science">
        <title>Elucidation of the pathway for biosynthesis of saponin adjuvants from the soapbark tree.</title>
        <authorList>
            <person name="Reed J."/>
            <person name="Orme A."/>
            <person name="El-Demerdash A."/>
            <person name="Owen C."/>
            <person name="Martin L.B.B."/>
            <person name="Misra R.C."/>
            <person name="Kikuchi S."/>
            <person name="Rejzek M."/>
            <person name="Martin A.C."/>
            <person name="Harkess A."/>
            <person name="Leebens-Mack J."/>
            <person name="Louveau T."/>
            <person name="Stephenson M.J."/>
            <person name="Osbourn A."/>
        </authorList>
    </citation>
    <scope>NUCLEOTIDE SEQUENCE</scope>
    <source>
        <strain evidence="3">S10</strain>
    </source>
</reference>
<dbReference type="InterPro" id="IPR046960">
    <property type="entry name" value="PPR_At4g14850-like_plant"/>
</dbReference>
<dbReference type="InterPro" id="IPR002885">
    <property type="entry name" value="PPR_rpt"/>
</dbReference>
<protein>
    <submittedName>
        <fullName evidence="3">Pentatricopeptide repeat-containing protein</fullName>
    </submittedName>
</protein>
<dbReference type="Gene3D" id="1.25.40.10">
    <property type="entry name" value="Tetratricopeptide repeat domain"/>
    <property type="match status" value="2"/>
</dbReference>
<keyword evidence="4" id="KW-1185">Reference proteome</keyword>
<dbReference type="GO" id="GO:0009451">
    <property type="term" value="P:RNA modification"/>
    <property type="evidence" value="ECO:0007669"/>
    <property type="project" value="InterPro"/>
</dbReference>
<feature type="repeat" description="PPR" evidence="2">
    <location>
        <begin position="5"/>
        <end position="39"/>
    </location>
</feature>
<evidence type="ECO:0000256" key="2">
    <source>
        <dbReference type="PROSITE-ProRule" id="PRU00708"/>
    </source>
</evidence>
<dbReference type="PROSITE" id="PS51375">
    <property type="entry name" value="PPR"/>
    <property type="match status" value="2"/>
</dbReference>
<evidence type="ECO:0000313" key="4">
    <source>
        <dbReference type="Proteomes" id="UP001163823"/>
    </source>
</evidence>
<dbReference type="PANTHER" id="PTHR47926">
    <property type="entry name" value="PENTATRICOPEPTIDE REPEAT-CONTAINING PROTEIN"/>
    <property type="match status" value="1"/>
</dbReference>
<dbReference type="Pfam" id="PF13041">
    <property type="entry name" value="PPR_2"/>
    <property type="match status" value="1"/>
</dbReference>
<sequence length="162" mass="18550">MAVRNIYSWNNMLSGYGKLGMLKPARELFDKMPEKDVISWNTMVIAYAQNGFIDEALRFYRDLRRLTIGYNEFTFASVLNVCAKLKQLEISRQVHGQVLVAGFLSNVVLSSSIVDAYAKCREMVDARRLFDDMTDRDILAWTTLVSGYAKWGNLELATELFN</sequence>
<keyword evidence="1" id="KW-0677">Repeat</keyword>
<dbReference type="GO" id="GO:0003723">
    <property type="term" value="F:RNA binding"/>
    <property type="evidence" value="ECO:0007669"/>
    <property type="project" value="InterPro"/>
</dbReference>
<organism evidence="3 4">
    <name type="scientific">Quillaja saponaria</name>
    <name type="common">Soap bark tree</name>
    <dbReference type="NCBI Taxonomy" id="32244"/>
    <lineage>
        <taxon>Eukaryota</taxon>
        <taxon>Viridiplantae</taxon>
        <taxon>Streptophyta</taxon>
        <taxon>Embryophyta</taxon>
        <taxon>Tracheophyta</taxon>
        <taxon>Spermatophyta</taxon>
        <taxon>Magnoliopsida</taxon>
        <taxon>eudicotyledons</taxon>
        <taxon>Gunneridae</taxon>
        <taxon>Pentapetalae</taxon>
        <taxon>rosids</taxon>
        <taxon>fabids</taxon>
        <taxon>Fabales</taxon>
        <taxon>Quillajaceae</taxon>
        <taxon>Quillaja</taxon>
    </lineage>
</organism>
<dbReference type="PANTHER" id="PTHR47926:SF533">
    <property type="entry name" value="DYW DOMAIN-CONTAINING PROTEIN"/>
    <property type="match status" value="1"/>
</dbReference>
<comment type="caution">
    <text evidence="3">The sequence shown here is derived from an EMBL/GenBank/DDBJ whole genome shotgun (WGS) entry which is preliminary data.</text>
</comment>
<dbReference type="EMBL" id="JARAOO010000002">
    <property type="protein sequence ID" value="KAJ7978577.1"/>
    <property type="molecule type" value="Genomic_DNA"/>
</dbReference>
<dbReference type="KEGG" id="qsa:O6P43_002084"/>
<gene>
    <name evidence="3" type="ORF">O6P43_002084</name>
</gene>
<dbReference type="Pfam" id="PF01535">
    <property type="entry name" value="PPR"/>
    <property type="match status" value="2"/>
</dbReference>
<evidence type="ECO:0000256" key="1">
    <source>
        <dbReference type="ARBA" id="ARBA00022737"/>
    </source>
</evidence>
<feature type="repeat" description="PPR" evidence="2">
    <location>
        <begin position="106"/>
        <end position="140"/>
    </location>
</feature>
<accession>A0AAD7VJZ8</accession>
<name>A0AAD7VJZ8_QUISA</name>
<evidence type="ECO:0000313" key="3">
    <source>
        <dbReference type="EMBL" id="KAJ7978577.1"/>
    </source>
</evidence>
<proteinExistence type="predicted"/>